<gene>
    <name evidence="2" type="ORF">J4H85_00580</name>
</gene>
<protein>
    <recommendedName>
        <fullName evidence="4">Small multidrug efflux protein</fullName>
    </recommendedName>
</protein>
<proteinExistence type="predicted"/>
<reference evidence="2" key="1">
    <citation type="submission" date="2021-03" db="EMBL/GenBank/DDBJ databases">
        <title>Leucobacter chromiisoli sp. nov., isolated from chromium-containing soil of chemical plant.</title>
        <authorList>
            <person name="Xu Z."/>
        </authorList>
    </citation>
    <scope>NUCLEOTIDE SEQUENCE</scope>
    <source>
        <strain evidence="2">K 70/01</strain>
    </source>
</reference>
<keyword evidence="1" id="KW-0472">Membrane</keyword>
<dbReference type="AlphaFoldDB" id="A0A939QIU2"/>
<accession>A0A939QIU2</accession>
<evidence type="ECO:0000256" key="1">
    <source>
        <dbReference type="SAM" id="Phobius"/>
    </source>
</evidence>
<keyword evidence="3" id="KW-1185">Reference proteome</keyword>
<dbReference type="RefSeq" id="WP_208235897.1">
    <property type="nucleotide sequence ID" value="NZ_BAAAQU010000001.1"/>
</dbReference>
<feature type="transmembrane region" description="Helical" evidence="1">
    <location>
        <begin position="144"/>
        <end position="166"/>
    </location>
</feature>
<evidence type="ECO:0000313" key="3">
    <source>
        <dbReference type="Proteomes" id="UP000668403"/>
    </source>
</evidence>
<feature type="transmembrane region" description="Helical" evidence="1">
    <location>
        <begin position="44"/>
        <end position="77"/>
    </location>
</feature>
<feature type="transmembrane region" description="Helical" evidence="1">
    <location>
        <begin position="111"/>
        <end position="138"/>
    </location>
</feature>
<organism evidence="2 3">
    <name type="scientific">Leucobacter tardus</name>
    <dbReference type="NCBI Taxonomy" id="501483"/>
    <lineage>
        <taxon>Bacteria</taxon>
        <taxon>Bacillati</taxon>
        <taxon>Actinomycetota</taxon>
        <taxon>Actinomycetes</taxon>
        <taxon>Micrococcales</taxon>
        <taxon>Microbacteriaceae</taxon>
        <taxon>Leucobacter</taxon>
    </lineage>
</organism>
<evidence type="ECO:0008006" key="4">
    <source>
        <dbReference type="Google" id="ProtNLM"/>
    </source>
</evidence>
<sequence>MIFDFLGDFLTNLAQFTQGLDAWLQGFFVVLLGAIPFVESYGGTFVGIVAGVPPVLAVIAAIVGNAICTFALMFAALKTRSAVLSRRGGGADTEPRMSKRRAKVAKALDQYGVPGVCFLGPLLVASQITAPTLIAVGARPGKVFLFQGLAIIAWGVLFALLGNLLLTNVAG</sequence>
<keyword evidence="1" id="KW-0812">Transmembrane</keyword>
<dbReference type="Proteomes" id="UP000668403">
    <property type="component" value="Unassembled WGS sequence"/>
</dbReference>
<dbReference type="EMBL" id="JAGFBF010000001">
    <property type="protein sequence ID" value="MBO2988494.1"/>
    <property type="molecule type" value="Genomic_DNA"/>
</dbReference>
<evidence type="ECO:0000313" key="2">
    <source>
        <dbReference type="EMBL" id="MBO2988494.1"/>
    </source>
</evidence>
<comment type="caution">
    <text evidence="2">The sequence shown here is derived from an EMBL/GenBank/DDBJ whole genome shotgun (WGS) entry which is preliminary data.</text>
</comment>
<name>A0A939QIU2_9MICO</name>
<keyword evidence="1" id="KW-1133">Transmembrane helix</keyword>